<dbReference type="OrthoDB" id="507476at2"/>
<dbReference type="Pfam" id="PF18073">
    <property type="entry name" value="Zn_ribbon_LapB"/>
    <property type="match status" value="1"/>
</dbReference>
<dbReference type="SUPFAM" id="SSF48452">
    <property type="entry name" value="TPR-like"/>
    <property type="match status" value="1"/>
</dbReference>
<dbReference type="HAMAP" id="MF_00994">
    <property type="entry name" value="LPS_assembly_LapB"/>
    <property type="match status" value="1"/>
</dbReference>
<keyword evidence="3 4" id="KW-0802">TPR repeat</keyword>
<dbReference type="AlphaFoldDB" id="A0A099KIS6"/>
<dbReference type="PROSITE" id="PS50005">
    <property type="entry name" value="TPR"/>
    <property type="match status" value="1"/>
</dbReference>
<keyword evidence="4" id="KW-1133">Transmembrane helix</keyword>
<dbReference type="InterPro" id="IPR041166">
    <property type="entry name" value="Rubredoxin_2"/>
</dbReference>
<dbReference type="PATRIC" id="fig|28229.4.peg.2809"/>
<evidence type="ECO:0000259" key="6">
    <source>
        <dbReference type="Pfam" id="PF18073"/>
    </source>
</evidence>
<dbReference type="GO" id="GO:0008653">
    <property type="term" value="P:lipopolysaccharide metabolic process"/>
    <property type="evidence" value="ECO:0007669"/>
    <property type="project" value="InterPro"/>
</dbReference>
<keyword evidence="4" id="KW-0472">Membrane</keyword>
<dbReference type="GO" id="GO:0009898">
    <property type="term" value="C:cytoplasmic side of plasma membrane"/>
    <property type="evidence" value="ECO:0007669"/>
    <property type="project" value="UniProtKB-UniRule"/>
</dbReference>
<organism evidence="7 8">
    <name type="scientific">Colwellia psychrerythraea</name>
    <name type="common">Vibrio psychroerythus</name>
    <dbReference type="NCBI Taxonomy" id="28229"/>
    <lineage>
        <taxon>Bacteria</taxon>
        <taxon>Pseudomonadati</taxon>
        <taxon>Pseudomonadota</taxon>
        <taxon>Gammaproteobacteria</taxon>
        <taxon>Alteromonadales</taxon>
        <taxon>Colwelliaceae</taxon>
        <taxon>Colwellia</taxon>
    </lineage>
</organism>
<dbReference type="InterPro" id="IPR051012">
    <property type="entry name" value="CellSynth/LPSAsmb/PSIAsmb"/>
</dbReference>
<keyword evidence="1 4" id="KW-0479">Metal-binding</keyword>
<feature type="binding site" evidence="4">
    <location>
        <position position="357"/>
    </location>
    <ligand>
        <name>Fe cation</name>
        <dbReference type="ChEBI" id="CHEBI:24875"/>
    </ligand>
</feature>
<dbReference type="InterPro" id="IPR011990">
    <property type="entry name" value="TPR-like_helical_dom_sf"/>
</dbReference>
<dbReference type="EMBL" id="JQED01000037">
    <property type="protein sequence ID" value="KGJ90100.1"/>
    <property type="molecule type" value="Genomic_DNA"/>
</dbReference>
<keyword evidence="4" id="KW-0408">Iron</keyword>
<reference evidence="7 8" key="1">
    <citation type="submission" date="2014-08" db="EMBL/GenBank/DDBJ databases">
        <title>Genomic and Phenotypic Diversity of Colwellia psychrerythraea strains from Disparate Marine Basins.</title>
        <authorList>
            <person name="Techtmann S.M."/>
            <person name="Stelling S.C."/>
            <person name="Utturkar S.M."/>
            <person name="Alshibli N."/>
            <person name="Harris A."/>
            <person name="Brown S.D."/>
            <person name="Hazen T.C."/>
        </authorList>
    </citation>
    <scope>NUCLEOTIDE SEQUENCE [LARGE SCALE GENOMIC DNA]</scope>
    <source>
        <strain evidence="7 8">ND2E</strain>
    </source>
</reference>
<feature type="binding site" evidence="4">
    <location>
        <position position="360"/>
    </location>
    <ligand>
        <name>Fe cation</name>
        <dbReference type="ChEBI" id="CHEBI:24875"/>
    </ligand>
</feature>
<evidence type="ECO:0000313" key="7">
    <source>
        <dbReference type="EMBL" id="KGJ90100.1"/>
    </source>
</evidence>
<keyword evidence="4" id="KW-0812">Transmembrane</keyword>
<dbReference type="Gene3D" id="1.25.40.10">
    <property type="entry name" value="Tetratricopeptide repeat domain"/>
    <property type="match status" value="1"/>
</dbReference>
<feature type="topological domain" description="Cytoplasmic" evidence="4">
    <location>
        <begin position="21"/>
        <end position="389"/>
    </location>
</feature>
<keyword evidence="4" id="KW-0997">Cell inner membrane</keyword>
<evidence type="ECO:0000256" key="2">
    <source>
        <dbReference type="ARBA" id="ARBA00022737"/>
    </source>
</evidence>
<evidence type="ECO:0000256" key="1">
    <source>
        <dbReference type="ARBA" id="ARBA00022723"/>
    </source>
</evidence>
<evidence type="ECO:0000313" key="8">
    <source>
        <dbReference type="Proteomes" id="UP000029843"/>
    </source>
</evidence>
<comment type="subcellular location">
    <subcellularLocation>
        <location evidence="4">Cell inner membrane</location>
        <topology evidence="4">Single-pass membrane protein</topology>
        <orientation evidence="4">Cytoplasmic side</orientation>
    </subcellularLocation>
</comment>
<accession>A0A099KIS6</accession>
<dbReference type="RefSeq" id="WP_033094488.1">
    <property type="nucleotide sequence ID" value="NZ_JQED01000037.1"/>
</dbReference>
<evidence type="ECO:0000256" key="3">
    <source>
        <dbReference type="ARBA" id="ARBA00022803"/>
    </source>
</evidence>
<dbReference type="SMART" id="SM00028">
    <property type="entry name" value="TPR"/>
    <property type="match status" value="5"/>
</dbReference>
<comment type="similarity">
    <text evidence="4">Belongs to the LapB family.</text>
</comment>
<feature type="binding site" evidence="4">
    <location>
        <position position="374"/>
    </location>
    <ligand>
        <name>Fe cation</name>
        <dbReference type="ChEBI" id="CHEBI:24875"/>
    </ligand>
</feature>
<keyword evidence="4" id="KW-1003">Cell membrane</keyword>
<proteinExistence type="inferred from homology"/>
<dbReference type="InterPro" id="IPR019734">
    <property type="entry name" value="TPR_rpt"/>
</dbReference>
<evidence type="ECO:0000256" key="5">
    <source>
        <dbReference type="PROSITE-ProRule" id="PRU00339"/>
    </source>
</evidence>
<dbReference type="PANTHER" id="PTHR45586:SF1">
    <property type="entry name" value="LIPOPOLYSACCHARIDE ASSEMBLY PROTEIN B"/>
    <property type="match status" value="1"/>
</dbReference>
<comment type="function">
    <text evidence="4">Modulates cellular lipopolysaccharide (LPS) levels by regulating LpxC, which is involved in lipid A biosynthesis. May act by modulating the proteolytic activity of FtsH towards LpxC. May also coordinate assembly of proteins involved in LPS synthesis at the plasma membrane.</text>
</comment>
<comment type="caution">
    <text evidence="7">The sequence shown here is derived from an EMBL/GenBank/DDBJ whole genome shotgun (WGS) entry which is preliminary data.</text>
</comment>
<feature type="binding site" evidence="4">
    <location>
        <position position="371"/>
    </location>
    <ligand>
        <name>Fe cation</name>
        <dbReference type="ChEBI" id="CHEBI:24875"/>
    </ligand>
</feature>
<gene>
    <name evidence="4" type="primary">lapB</name>
    <name evidence="7" type="ORF">ND2E_3656</name>
</gene>
<feature type="domain" description="LapB rubredoxin metal binding" evidence="6">
    <location>
        <begin position="355"/>
        <end position="382"/>
    </location>
</feature>
<dbReference type="GO" id="GO:0005506">
    <property type="term" value="F:iron ion binding"/>
    <property type="evidence" value="ECO:0007669"/>
    <property type="project" value="UniProtKB-UniRule"/>
</dbReference>
<dbReference type="InterPro" id="IPR030865">
    <property type="entry name" value="LapB"/>
</dbReference>
<sequence>MIELLFLLLPVAMAYGWFMGRNSIKQNQQTAKQDLSIKYSTGLNYLLSNQQDKAIDSLLDALKVEDDSVEAHFAMANLFRKRGELDRALKVHEHLVRLNHLPTKDKQQAVFELGKDFLSAGLYDRAETMFIKLLKSKDYGLKSLTYLLKIFQSTKDWQQGIDRQKLIVKYNDKRSLHTLANFYCELATTAFEKDQFIEVIELLDQALLLDPNSCRANWLMAKIYENHQQCELAAKCYQAIYHQDNEFFPDVIEPMLACYTRLDALDEFYAFIKKVYDETASSSALICYLAHVEQKHGKKKALDFILSALKRRPTIRGFEHFVNMQMSPSDVDVSNTSLDLIKELISEYLKVKHRYSCRTCGFDSSTHYWSCPSCHEWEQLKPVRGLEGE</sequence>
<dbReference type="NCBIfam" id="NF008757">
    <property type="entry name" value="PRK11788.1-5"/>
    <property type="match status" value="1"/>
</dbReference>
<name>A0A099KIS6_COLPS</name>
<keyword evidence="2 4" id="KW-0677">Repeat</keyword>
<feature type="repeat" description="TPR" evidence="5">
    <location>
        <begin position="180"/>
        <end position="213"/>
    </location>
</feature>
<dbReference type="GO" id="GO:0046890">
    <property type="term" value="P:regulation of lipid biosynthetic process"/>
    <property type="evidence" value="ECO:0007669"/>
    <property type="project" value="UniProtKB-UniRule"/>
</dbReference>
<evidence type="ECO:0000256" key="4">
    <source>
        <dbReference type="HAMAP-Rule" id="MF_00994"/>
    </source>
</evidence>
<protein>
    <recommendedName>
        <fullName evidence="4">Lipopolysaccharide assembly protein B</fullName>
    </recommendedName>
</protein>
<dbReference type="PANTHER" id="PTHR45586">
    <property type="entry name" value="TPR REPEAT-CONTAINING PROTEIN PA4667"/>
    <property type="match status" value="1"/>
</dbReference>
<dbReference type="Proteomes" id="UP000029843">
    <property type="component" value="Unassembled WGS sequence"/>
</dbReference>